<feature type="transmembrane region" description="Helical" evidence="10">
    <location>
        <begin position="136"/>
        <end position="153"/>
    </location>
</feature>
<protein>
    <recommendedName>
        <fullName evidence="9">Multidrug-efflux transporter</fullName>
    </recommendedName>
</protein>
<evidence type="ECO:0000256" key="5">
    <source>
        <dbReference type="ARBA" id="ARBA00022692"/>
    </source>
</evidence>
<comment type="subcellular location">
    <subcellularLocation>
        <location evidence="1">Cell membrane</location>
        <topology evidence="1">Multi-pass membrane protein</topology>
    </subcellularLocation>
</comment>
<feature type="transmembrane region" description="Helical" evidence="10">
    <location>
        <begin position="393"/>
        <end position="414"/>
    </location>
</feature>
<evidence type="ECO:0000256" key="8">
    <source>
        <dbReference type="ARBA" id="ARBA00023136"/>
    </source>
</evidence>
<feature type="transmembrane region" description="Helical" evidence="10">
    <location>
        <begin position="354"/>
        <end position="372"/>
    </location>
</feature>
<proteinExistence type="predicted"/>
<dbReference type="CDD" id="cd13131">
    <property type="entry name" value="MATE_NorM_like"/>
    <property type="match status" value="1"/>
</dbReference>
<evidence type="ECO:0000256" key="2">
    <source>
        <dbReference type="ARBA" id="ARBA00022448"/>
    </source>
</evidence>
<dbReference type="InterPro" id="IPR050222">
    <property type="entry name" value="MATE_MdtK"/>
</dbReference>
<feature type="transmembrane region" description="Helical" evidence="10">
    <location>
        <begin position="60"/>
        <end position="81"/>
    </location>
</feature>
<dbReference type="PANTHER" id="PTHR43298:SF2">
    <property type="entry name" value="FMN_FAD EXPORTER YEEO-RELATED"/>
    <property type="match status" value="1"/>
</dbReference>
<keyword evidence="3" id="KW-0050">Antiport</keyword>
<keyword evidence="12" id="KW-1185">Reference proteome</keyword>
<comment type="caution">
    <text evidence="11">The sequence shown here is derived from an EMBL/GenBank/DDBJ whole genome shotgun (WGS) entry which is preliminary data.</text>
</comment>
<evidence type="ECO:0000256" key="3">
    <source>
        <dbReference type="ARBA" id="ARBA00022449"/>
    </source>
</evidence>
<dbReference type="AlphaFoldDB" id="A0A841EUB3"/>
<dbReference type="Proteomes" id="UP000524404">
    <property type="component" value="Unassembled WGS sequence"/>
</dbReference>
<evidence type="ECO:0000256" key="4">
    <source>
        <dbReference type="ARBA" id="ARBA00022475"/>
    </source>
</evidence>
<evidence type="ECO:0000256" key="6">
    <source>
        <dbReference type="ARBA" id="ARBA00022989"/>
    </source>
</evidence>
<dbReference type="NCBIfam" id="TIGR00797">
    <property type="entry name" value="matE"/>
    <property type="match status" value="1"/>
</dbReference>
<evidence type="ECO:0000256" key="10">
    <source>
        <dbReference type="SAM" id="Phobius"/>
    </source>
</evidence>
<dbReference type="InterPro" id="IPR002528">
    <property type="entry name" value="MATE_fam"/>
</dbReference>
<dbReference type="PIRSF" id="PIRSF006603">
    <property type="entry name" value="DinF"/>
    <property type="match status" value="1"/>
</dbReference>
<sequence>MKNLFKNYQSDLIATYRLSLPIIAGQLGIMIMGLADTIQVGRMDKGAVESLAAAADANGISINISIIGYICLQIVSPMVAQAKAENDLAKCNLLLRASLWVAVLMGIICAGLVVAFGLNMEILDQPKQIRGLTQNYLWIITASTVFSFLFSAFKSFTDGLSYTKVAMNITWTALLLNVILNYFLINGIWIFPELGLYGAGYATFIARVYMFLAITYYVFGSEKFKEYLGAKIHENEIYKLIKNILKVGVPSGFQGFFEIAAFYGAVVMMGWISIEHKAAHQVAIGFVSLTYMAATGIATAGGIRVGAGVGERSLTAILRAGTAALLMGVGFMGVCGILMLTFNDFFASYVKDEGVILLAAQLIIWGGIFQLFDGVQAVSLGILRGVQDVNVPTLITIFAYWGVGLPLCYVLGFIYDLKHIGIWIGLTLSLFASASLLSWRFYNKVGKMKL</sequence>
<evidence type="ECO:0000256" key="7">
    <source>
        <dbReference type="ARBA" id="ARBA00023065"/>
    </source>
</evidence>
<feature type="transmembrane region" description="Helical" evidence="10">
    <location>
        <begin position="20"/>
        <end position="40"/>
    </location>
</feature>
<dbReference type="GO" id="GO:0005886">
    <property type="term" value="C:plasma membrane"/>
    <property type="evidence" value="ECO:0007669"/>
    <property type="project" value="UniProtKB-SubCell"/>
</dbReference>
<feature type="transmembrane region" description="Helical" evidence="10">
    <location>
        <begin position="93"/>
        <end position="116"/>
    </location>
</feature>
<feature type="transmembrane region" description="Helical" evidence="10">
    <location>
        <begin position="165"/>
        <end position="191"/>
    </location>
</feature>
<dbReference type="GO" id="GO:0015297">
    <property type="term" value="F:antiporter activity"/>
    <property type="evidence" value="ECO:0007669"/>
    <property type="project" value="UniProtKB-KW"/>
</dbReference>
<evidence type="ECO:0000256" key="1">
    <source>
        <dbReference type="ARBA" id="ARBA00004651"/>
    </source>
</evidence>
<evidence type="ECO:0000313" key="12">
    <source>
        <dbReference type="Proteomes" id="UP000524404"/>
    </source>
</evidence>
<keyword evidence="2" id="KW-0813">Transport</keyword>
<evidence type="ECO:0000256" key="9">
    <source>
        <dbReference type="ARBA" id="ARBA00031636"/>
    </source>
</evidence>
<feature type="transmembrane region" description="Helical" evidence="10">
    <location>
        <begin position="280"/>
        <end position="305"/>
    </location>
</feature>
<dbReference type="RefSeq" id="WP_184136370.1">
    <property type="nucleotide sequence ID" value="NZ_JACHKT010000033.1"/>
</dbReference>
<dbReference type="EMBL" id="JACHKT010000033">
    <property type="protein sequence ID" value="MBB6004969.1"/>
    <property type="molecule type" value="Genomic_DNA"/>
</dbReference>
<keyword evidence="7" id="KW-0406">Ion transport</keyword>
<dbReference type="GO" id="GO:0006811">
    <property type="term" value="P:monoatomic ion transport"/>
    <property type="evidence" value="ECO:0007669"/>
    <property type="project" value="UniProtKB-KW"/>
</dbReference>
<keyword evidence="8 10" id="KW-0472">Membrane</keyword>
<keyword evidence="4" id="KW-1003">Cell membrane</keyword>
<reference evidence="11 12" key="1">
    <citation type="submission" date="2020-08" db="EMBL/GenBank/DDBJ databases">
        <title>Functional genomics of gut bacteria from endangered species of beetles.</title>
        <authorList>
            <person name="Carlos-Shanley C."/>
        </authorList>
    </citation>
    <scope>NUCLEOTIDE SEQUENCE [LARGE SCALE GENOMIC DNA]</scope>
    <source>
        <strain evidence="11 12">S00070</strain>
    </source>
</reference>
<feature type="transmembrane region" description="Helical" evidence="10">
    <location>
        <begin position="317"/>
        <end position="342"/>
    </location>
</feature>
<feature type="transmembrane region" description="Helical" evidence="10">
    <location>
        <begin position="255"/>
        <end position="274"/>
    </location>
</feature>
<name>A0A841EUB3_9BACT</name>
<keyword evidence="6 10" id="KW-1133">Transmembrane helix</keyword>
<accession>A0A841EUB3</accession>
<dbReference type="GO" id="GO:0042910">
    <property type="term" value="F:xenobiotic transmembrane transporter activity"/>
    <property type="evidence" value="ECO:0007669"/>
    <property type="project" value="InterPro"/>
</dbReference>
<gene>
    <name evidence="11" type="ORF">HNP25_003639</name>
</gene>
<feature type="transmembrane region" description="Helical" evidence="10">
    <location>
        <begin position="197"/>
        <end position="219"/>
    </location>
</feature>
<evidence type="ECO:0000313" key="11">
    <source>
        <dbReference type="EMBL" id="MBB6004969.1"/>
    </source>
</evidence>
<organism evidence="11 12">
    <name type="scientific">Arcicella rosea</name>
    <dbReference type="NCBI Taxonomy" id="502909"/>
    <lineage>
        <taxon>Bacteria</taxon>
        <taxon>Pseudomonadati</taxon>
        <taxon>Bacteroidota</taxon>
        <taxon>Cytophagia</taxon>
        <taxon>Cytophagales</taxon>
        <taxon>Flectobacillaceae</taxon>
        <taxon>Arcicella</taxon>
    </lineage>
</organism>
<keyword evidence="5 10" id="KW-0812">Transmembrane</keyword>
<dbReference type="Pfam" id="PF01554">
    <property type="entry name" value="MatE"/>
    <property type="match status" value="2"/>
</dbReference>
<dbReference type="InterPro" id="IPR048279">
    <property type="entry name" value="MdtK-like"/>
</dbReference>
<dbReference type="PANTHER" id="PTHR43298">
    <property type="entry name" value="MULTIDRUG RESISTANCE PROTEIN NORM-RELATED"/>
    <property type="match status" value="1"/>
</dbReference>
<feature type="transmembrane region" description="Helical" evidence="10">
    <location>
        <begin position="420"/>
        <end position="442"/>
    </location>
</feature>